<sequence length="139" mass="14953">MYCVNILFGSGLPKEAEKGAVDKLTYDIFSILERKFLSGRGVARSSPSTVERARSTGSSPSARWCVSKQRCGGKQQQDARLADFFDVAGGRGSGFRRRPHRHALRAESPRALAAASGCAAAAFGRVFGNVTHSRFGRSS</sequence>
<reference evidence="1 2" key="1">
    <citation type="journal article" date="2019" name="Sci. Rep.">
        <title>A high-quality genome of Eragrostis curvula grass provides insights into Poaceae evolution and supports new strategies to enhance forage quality.</title>
        <authorList>
            <person name="Carballo J."/>
            <person name="Santos B.A.C.M."/>
            <person name="Zappacosta D."/>
            <person name="Garbus I."/>
            <person name="Selva J.P."/>
            <person name="Gallo C.A."/>
            <person name="Diaz A."/>
            <person name="Albertini E."/>
            <person name="Caccamo M."/>
            <person name="Echenique V."/>
        </authorList>
    </citation>
    <scope>NUCLEOTIDE SEQUENCE [LARGE SCALE GENOMIC DNA]</scope>
    <source>
        <strain evidence="2">cv. Victoria</strain>
        <tissue evidence="1">Leaf</tissue>
    </source>
</reference>
<feature type="non-terminal residue" evidence="1">
    <location>
        <position position="1"/>
    </location>
</feature>
<evidence type="ECO:0000313" key="2">
    <source>
        <dbReference type="Proteomes" id="UP000324897"/>
    </source>
</evidence>
<proteinExistence type="predicted"/>
<organism evidence="1 2">
    <name type="scientific">Eragrostis curvula</name>
    <name type="common">weeping love grass</name>
    <dbReference type="NCBI Taxonomy" id="38414"/>
    <lineage>
        <taxon>Eukaryota</taxon>
        <taxon>Viridiplantae</taxon>
        <taxon>Streptophyta</taxon>
        <taxon>Embryophyta</taxon>
        <taxon>Tracheophyta</taxon>
        <taxon>Spermatophyta</taxon>
        <taxon>Magnoliopsida</taxon>
        <taxon>Liliopsida</taxon>
        <taxon>Poales</taxon>
        <taxon>Poaceae</taxon>
        <taxon>PACMAD clade</taxon>
        <taxon>Chloridoideae</taxon>
        <taxon>Eragrostideae</taxon>
        <taxon>Eragrostidinae</taxon>
        <taxon>Eragrostis</taxon>
    </lineage>
</organism>
<comment type="caution">
    <text evidence="1">The sequence shown here is derived from an EMBL/GenBank/DDBJ whole genome shotgun (WGS) entry which is preliminary data.</text>
</comment>
<evidence type="ECO:0000313" key="1">
    <source>
        <dbReference type="EMBL" id="TVU41151.1"/>
    </source>
</evidence>
<name>A0A5J9VZS0_9POAL</name>
<gene>
    <name evidence="1" type="ORF">EJB05_14649</name>
</gene>
<accession>A0A5J9VZS0</accession>
<dbReference type="AlphaFoldDB" id="A0A5J9VZS0"/>
<dbReference type="Proteomes" id="UP000324897">
    <property type="component" value="Chromosome 4"/>
</dbReference>
<protein>
    <submittedName>
        <fullName evidence="1">Uncharacterized protein</fullName>
    </submittedName>
</protein>
<dbReference type="EMBL" id="RWGY01000007">
    <property type="protein sequence ID" value="TVU41151.1"/>
    <property type="molecule type" value="Genomic_DNA"/>
</dbReference>
<keyword evidence="2" id="KW-1185">Reference proteome</keyword>
<dbReference type="Gramene" id="TVU41151">
    <property type="protein sequence ID" value="TVU41151"/>
    <property type="gene ID" value="EJB05_14649"/>
</dbReference>